<evidence type="ECO:0000313" key="7">
    <source>
        <dbReference type="Proteomes" id="UP000824890"/>
    </source>
</evidence>
<evidence type="ECO:0000256" key="5">
    <source>
        <dbReference type="SAM" id="MobiDB-lite"/>
    </source>
</evidence>
<keyword evidence="1" id="KW-0547">Nucleotide-binding</keyword>
<dbReference type="SUPFAM" id="SSF52540">
    <property type="entry name" value="P-loop containing nucleoside triphosphate hydrolases"/>
    <property type="match status" value="1"/>
</dbReference>
<dbReference type="Gene3D" id="3.40.50.300">
    <property type="entry name" value="P-loop containing nucleotide triphosphate hydrolases"/>
    <property type="match status" value="1"/>
</dbReference>
<keyword evidence="4" id="KW-0067">ATP-binding</keyword>
<dbReference type="PANTHER" id="PTHR45766">
    <property type="entry name" value="DNA ANNEALING HELICASE AND ENDONUCLEASE ZRANB3 FAMILY MEMBER"/>
    <property type="match status" value="1"/>
</dbReference>
<dbReference type="InterPro" id="IPR027417">
    <property type="entry name" value="P-loop_NTPase"/>
</dbReference>
<comment type="caution">
    <text evidence="6">The sequence shown here is derived from an EMBL/GenBank/DDBJ whole genome shotgun (WGS) entry which is preliminary data.</text>
</comment>
<evidence type="ECO:0000256" key="1">
    <source>
        <dbReference type="ARBA" id="ARBA00022741"/>
    </source>
</evidence>
<evidence type="ECO:0000313" key="6">
    <source>
        <dbReference type="EMBL" id="KAH0914201.1"/>
    </source>
</evidence>
<name>A0ABQ8CAV1_BRANA</name>
<organism evidence="6 7">
    <name type="scientific">Brassica napus</name>
    <name type="common">Rape</name>
    <dbReference type="NCBI Taxonomy" id="3708"/>
    <lineage>
        <taxon>Eukaryota</taxon>
        <taxon>Viridiplantae</taxon>
        <taxon>Streptophyta</taxon>
        <taxon>Embryophyta</taxon>
        <taxon>Tracheophyta</taxon>
        <taxon>Spermatophyta</taxon>
        <taxon>Magnoliopsida</taxon>
        <taxon>eudicotyledons</taxon>
        <taxon>Gunneridae</taxon>
        <taxon>Pentapetalae</taxon>
        <taxon>rosids</taxon>
        <taxon>malvids</taxon>
        <taxon>Brassicales</taxon>
        <taxon>Brassicaceae</taxon>
        <taxon>Brassiceae</taxon>
        <taxon>Brassica</taxon>
    </lineage>
</organism>
<evidence type="ECO:0000256" key="2">
    <source>
        <dbReference type="ARBA" id="ARBA00022801"/>
    </source>
</evidence>
<proteinExistence type="predicted"/>
<sequence>MDVPSSSQGTRVLPSSLAPKPNTVSRDISSFCLLKSTLITLKPKSQQCLRILMMYYTCCAFSSSDVMQAGCKFLVFAHYHSMLEALHQFLKKKKVVCIRIDGSTPALGNDEIKAAALKSCWVLNRYCLIDLDLPT</sequence>
<dbReference type="PANTHER" id="PTHR45766:SF3">
    <property type="entry name" value="DNA ANNEALING HELICASE AND ENDONUCLEASE ZRANB3"/>
    <property type="match status" value="1"/>
</dbReference>
<evidence type="ECO:0000256" key="4">
    <source>
        <dbReference type="ARBA" id="ARBA00022840"/>
    </source>
</evidence>
<dbReference type="Proteomes" id="UP000824890">
    <property type="component" value="Unassembled WGS sequence"/>
</dbReference>
<dbReference type="EMBL" id="JAGKQM010000008">
    <property type="protein sequence ID" value="KAH0914201.1"/>
    <property type="molecule type" value="Genomic_DNA"/>
</dbReference>
<feature type="region of interest" description="Disordered" evidence="5">
    <location>
        <begin position="1"/>
        <end position="22"/>
    </location>
</feature>
<keyword evidence="7" id="KW-1185">Reference proteome</keyword>
<accession>A0ABQ8CAV1</accession>
<feature type="compositionally biased region" description="Polar residues" evidence="5">
    <location>
        <begin position="1"/>
        <end position="10"/>
    </location>
</feature>
<evidence type="ECO:0000256" key="3">
    <source>
        <dbReference type="ARBA" id="ARBA00022806"/>
    </source>
</evidence>
<protein>
    <submittedName>
        <fullName evidence="6">Uncharacterized protein</fullName>
    </submittedName>
</protein>
<keyword evidence="3" id="KW-0347">Helicase</keyword>
<gene>
    <name evidence="6" type="ORF">HID58_028647</name>
</gene>
<reference evidence="6 7" key="1">
    <citation type="submission" date="2021-05" db="EMBL/GenBank/DDBJ databases">
        <title>Genome Assembly of Synthetic Allotetraploid Brassica napus Reveals Homoeologous Exchanges between Subgenomes.</title>
        <authorList>
            <person name="Davis J.T."/>
        </authorList>
    </citation>
    <scope>NUCLEOTIDE SEQUENCE [LARGE SCALE GENOMIC DNA]</scope>
    <source>
        <strain evidence="7">cv. Da-Ae</strain>
        <tissue evidence="6">Seedling</tissue>
    </source>
</reference>
<keyword evidence="2" id="KW-0378">Hydrolase</keyword>